<dbReference type="STRING" id="22663.A0A2I0HTD5"/>
<evidence type="ECO:0000256" key="2">
    <source>
        <dbReference type="SAM" id="MobiDB-lite"/>
    </source>
</evidence>
<dbReference type="GO" id="GO:0045893">
    <property type="term" value="P:positive regulation of DNA-templated transcription"/>
    <property type="evidence" value="ECO:0007669"/>
    <property type="project" value="TreeGrafter"/>
</dbReference>
<feature type="compositionally biased region" description="Basic and acidic residues" evidence="2">
    <location>
        <begin position="245"/>
        <end position="255"/>
    </location>
</feature>
<dbReference type="Pfam" id="PF03195">
    <property type="entry name" value="LOB"/>
    <property type="match status" value="1"/>
</dbReference>
<protein>
    <recommendedName>
        <fullName evidence="3">LOB domain-containing protein</fullName>
    </recommendedName>
</protein>
<feature type="domain" description="LOB" evidence="3">
    <location>
        <begin position="40"/>
        <end position="142"/>
    </location>
</feature>
<name>A0A2I0HTD5_PUNGR</name>
<feature type="compositionally biased region" description="Low complexity" evidence="2">
    <location>
        <begin position="210"/>
        <end position="226"/>
    </location>
</feature>
<dbReference type="AlphaFoldDB" id="A0A2I0HTD5"/>
<comment type="caution">
    <text evidence="4">The sequence shown here is derived from an EMBL/GenBank/DDBJ whole genome shotgun (WGS) entry which is preliminary data.</text>
</comment>
<proteinExistence type="inferred from homology"/>
<dbReference type="Proteomes" id="UP000233551">
    <property type="component" value="Unassembled WGS sequence"/>
</dbReference>
<gene>
    <name evidence="4" type="ORF">CRG98_044770</name>
</gene>
<evidence type="ECO:0000313" key="5">
    <source>
        <dbReference type="Proteomes" id="UP000233551"/>
    </source>
</evidence>
<evidence type="ECO:0000313" key="4">
    <source>
        <dbReference type="EMBL" id="PKI34843.1"/>
    </source>
</evidence>
<keyword evidence="5" id="KW-1185">Reference proteome</keyword>
<evidence type="ECO:0000256" key="1">
    <source>
        <dbReference type="ARBA" id="ARBA00005474"/>
    </source>
</evidence>
<dbReference type="GO" id="GO:0005634">
    <property type="term" value="C:nucleus"/>
    <property type="evidence" value="ECO:0007669"/>
    <property type="project" value="TreeGrafter"/>
</dbReference>
<accession>A0A2I0HTD5</accession>
<comment type="similarity">
    <text evidence="1">Belongs to the LOB domain-containing protein family.</text>
</comment>
<dbReference type="PANTHER" id="PTHR31529">
    <property type="entry name" value="LOB DOMAIN CONTAINING PROTEIN"/>
    <property type="match status" value="1"/>
</dbReference>
<sequence length="327" mass="35177">MADPQDGNASSPFESSQRSAHKQAVSMEAKVSAAAPLPVAPCGACKFLRRKCVSGCIFAPHFGSDQGAARFAAVHKIFGASNVSKLLLHIPVNRRHDAVVTISYEAQARLADPVYGSVSTILALQQQVASLQAELTMVQSQLINSRYAVANALHSHGPDAQLLPSHHQSMSVPVCQQPAYSNNSSASNLIDGSFSHFATDDFVAPESNDSNYINNSRSKNNNAASSGPPETFPRRSQDEEDGEEEYRNEADERKRGVLGGGEFHINEVMEGGVELMIINGRGGRRGNILTWTGSMGDQGCPWPRQATFIALRRGACLRSVQVAEPMS</sequence>
<dbReference type="GO" id="GO:0009755">
    <property type="term" value="P:hormone-mediated signaling pathway"/>
    <property type="evidence" value="ECO:0007669"/>
    <property type="project" value="TreeGrafter"/>
</dbReference>
<dbReference type="PROSITE" id="PS50891">
    <property type="entry name" value="LOB"/>
    <property type="match status" value="1"/>
</dbReference>
<reference evidence="4 5" key="1">
    <citation type="submission" date="2017-11" db="EMBL/GenBank/DDBJ databases">
        <title>De-novo sequencing of pomegranate (Punica granatum L.) genome.</title>
        <authorList>
            <person name="Akparov Z."/>
            <person name="Amiraslanov A."/>
            <person name="Hajiyeva S."/>
            <person name="Abbasov M."/>
            <person name="Kaur K."/>
            <person name="Hamwieh A."/>
            <person name="Solovyev V."/>
            <person name="Salamov A."/>
            <person name="Braich B."/>
            <person name="Kosarev P."/>
            <person name="Mahmoud A."/>
            <person name="Hajiyev E."/>
            <person name="Babayeva S."/>
            <person name="Izzatullayeva V."/>
            <person name="Mammadov A."/>
            <person name="Mammadov A."/>
            <person name="Sharifova S."/>
            <person name="Ojaghi J."/>
            <person name="Eynullazada K."/>
            <person name="Bayramov B."/>
            <person name="Abdulazimova A."/>
            <person name="Shahmuradov I."/>
        </authorList>
    </citation>
    <scope>NUCLEOTIDE SEQUENCE [LARGE SCALE GENOMIC DNA]</scope>
    <source>
        <strain evidence="5">cv. AG2017</strain>
        <tissue evidence="4">Leaf</tissue>
    </source>
</reference>
<organism evidence="4 5">
    <name type="scientific">Punica granatum</name>
    <name type="common">Pomegranate</name>
    <dbReference type="NCBI Taxonomy" id="22663"/>
    <lineage>
        <taxon>Eukaryota</taxon>
        <taxon>Viridiplantae</taxon>
        <taxon>Streptophyta</taxon>
        <taxon>Embryophyta</taxon>
        <taxon>Tracheophyta</taxon>
        <taxon>Spermatophyta</taxon>
        <taxon>Magnoliopsida</taxon>
        <taxon>eudicotyledons</taxon>
        <taxon>Gunneridae</taxon>
        <taxon>Pentapetalae</taxon>
        <taxon>rosids</taxon>
        <taxon>malvids</taxon>
        <taxon>Myrtales</taxon>
        <taxon>Lythraceae</taxon>
        <taxon>Punica</taxon>
    </lineage>
</organism>
<dbReference type="EMBL" id="PGOL01005571">
    <property type="protein sequence ID" value="PKI34843.1"/>
    <property type="molecule type" value="Genomic_DNA"/>
</dbReference>
<evidence type="ECO:0000259" key="3">
    <source>
        <dbReference type="PROSITE" id="PS50891"/>
    </source>
</evidence>
<feature type="region of interest" description="Disordered" evidence="2">
    <location>
        <begin position="208"/>
        <end position="255"/>
    </location>
</feature>
<dbReference type="PANTHER" id="PTHR31529:SF12">
    <property type="entry name" value="LOB DOMAIN-CONTAINING PROTEIN 20"/>
    <property type="match status" value="1"/>
</dbReference>
<dbReference type="InterPro" id="IPR004883">
    <property type="entry name" value="LOB"/>
</dbReference>